<sequence>MFSDIDMQFVMNGQKTVRHGLMLFQTKADANLVVKTLNDKPFRNIALKFRHWQSPVRHNANEEERPPPRQVVSVGHDNRNTHEISPNEANRRKDATHDSAAEKTDIVQQSKQMWSRFVTMTKQQQQKQHQQQQHQQQQQHKQKQQPIPIATENSFADHSHDPYFYERQSFQGTDKTLSSGGNFFFFNE</sequence>
<evidence type="ECO:0000256" key="1">
    <source>
        <dbReference type="SAM" id="MobiDB-lite"/>
    </source>
</evidence>
<accession>X6MIN4</accession>
<dbReference type="Proteomes" id="UP000023152">
    <property type="component" value="Unassembled WGS sequence"/>
</dbReference>
<feature type="compositionally biased region" description="Basic and acidic residues" evidence="1">
    <location>
        <begin position="89"/>
        <end position="105"/>
    </location>
</feature>
<evidence type="ECO:0000313" key="3">
    <source>
        <dbReference type="Proteomes" id="UP000023152"/>
    </source>
</evidence>
<dbReference type="AlphaFoldDB" id="X6MIN4"/>
<protein>
    <submittedName>
        <fullName evidence="2">Uncharacterized protein</fullName>
    </submittedName>
</protein>
<proteinExistence type="predicted"/>
<reference evidence="2 3" key="1">
    <citation type="journal article" date="2013" name="Curr. Biol.">
        <title>The Genome of the Foraminiferan Reticulomyxa filosa.</title>
        <authorList>
            <person name="Glockner G."/>
            <person name="Hulsmann N."/>
            <person name="Schleicher M."/>
            <person name="Noegel A.A."/>
            <person name="Eichinger L."/>
            <person name="Gallinger C."/>
            <person name="Pawlowski J."/>
            <person name="Sierra R."/>
            <person name="Euteneuer U."/>
            <person name="Pillet L."/>
            <person name="Moustafa A."/>
            <person name="Platzer M."/>
            <person name="Groth M."/>
            <person name="Szafranski K."/>
            <person name="Schliwa M."/>
        </authorList>
    </citation>
    <scope>NUCLEOTIDE SEQUENCE [LARGE SCALE GENOMIC DNA]</scope>
</reference>
<gene>
    <name evidence="2" type="ORF">RFI_24480</name>
</gene>
<keyword evidence="3" id="KW-1185">Reference proteome</keyword>
<organism evidence="2 3">
    <name type="scientific">Reticulomyxa filosa</name>
    <dbReference type="NCBI Taxonomy" id="46433"/>
    <lineage>
        <taxon>Eukaryota</taxon>
        <taxon>Sar</taxon>
        <taxon>Rhizaria</taxon>
        <taxon>Retaria</taxon>
        <taxon>Foraminifera</taxon>
        <taxon>Monothalamids</taxon>
        <taxon>Reticulomyxidae</taxon>
        <taxon>Reticulomyxa</taxon>
    </lineage>
</organism>
<feature type="region of interest" description="Disordered" evidence="1">
    <location>
        <begin position="57"/>
        <end position="146"/>
    </location>
</feature>
<feature type="compositionally biased region" description="Polar residues" evidence="1">
    <location>
        <begin position="106"/>
        <end position="121"/>
    </location>
</feature>
<feature type="compositionally biased region" description="Low complexity" evidence="1">
    <location>
        <begin position="122"/>
        <end position="139"/>
    </location>
</feature>
<evidence type="ECO:0000313" key="2">
    <source>
        <dbReference type="EMBL" id="ETO12895.1"/>
    </source>
</evidence>
<dbReference type="EMBL" id="ASPP01020986">
    <property type="protein sequence ID" value="ETO12895.1"/>
    <property type="molecule type" value="Genomic_DNA"/>
</dbReference>
<comment type="caution">
    <text evidence="2">The sequence shown here is derived from an EMBL/GenBank/DDBJ whole genome shotgun (WGS) entry which is preliminary data.</text>
</comment>
<name>X6MIN4_RETFI</name>